<evidence type="ECO:0000256" key="5">
    <source>
        <dbReference type="ARBA" id="ARBA00022617"/>
    </source>
</evidence>
<dbReference type="InterPro" id="IPR002401">
    <property type="entry name" value="Cyt_P450_E_grp-I"/>
</dbReference>
<dbReference type="AlphaFoldDB" id="A0AAV0WXC1"/>
<dbReference type="GO" id="GO:0005789">
    <property type="term" value="C:endoplasmic reticulum membrane"/>
    <property type="evidence" value="ECO:0007669"/>
    <property type="project" value="UniProtKB-SubCell"/>
</dbReference>
<name>A0AAV0WXC1_9HEMI</name>
<evidence type="ECO:0000256" key="15">
    <source>
        <dbReference type="SAM" id="Phobius"/>
    </source>
</evidence>
<dbReference type="GO" id="GO:0004497">
    <property type="term" value="F:monooxygenase activity"/>
    <property type="evidence" value="ECO:0007669"/>
    <property type="project" value="UniProtKB-KW"/>
</dbReference>
<evidence type="ECO:0000256" key="8">
    <source>
        <dbReference type="ARBA" id="ARBA00022848"/>
    </source>
</evidence>
<evidence type="ECO:0000256" key="1">
    <source>
        <dbReference type="ARBA" id="ARBA00001971"/>
    </source>
</evidence>
<keyword evidence="5 13" id="KW-0349">Heme</keyword>
<feature type="transmembrane region" description="Helical" evidence="15">
    <location>
        <begin position="6"/>
        <end position="22"/>
    </location>
</feature>
<evidence type="ECO:0000256" key="7">
    <source>
        <dbReference type="ARBA" id="ARBA00022824"/>
    </source>
</evidence>
<dbReference type="InterPro" id="IPR036396">
    <property type="entry name" value="Cyt_P450_sf"/>
</dbReference>
<dbReference type="InterPro" id="IPR001128">
    <property type="entry name" value="Cyt_P450"/>
</dbReference>
<comment type="caution">
    <text evidence="16">The sequence shown here is derived from an EMBL/GenBank/DDBJ whole genome shotgun (WGS) entry which is preliminary data.</text>
</comment>
<reference evidence="16 17" key="1">
    <citation type="submission" date="2023-01" db="EMBL/GenBank/DDBJ databases">
        <authorList>
            <person name="Whitehead M."/>
        </authorList>
    </citation>
    <scope>NUCLEOTIDE SEQUENCE [LARGE SCALE GENOMIC DNA]</scope>
</reference>
<dbReference type="Gene3D" id="1.10.630.10">
    <property type="entry name" value="Cytochrome P450"/>
    <property type="match status" value="1"/>
</dbReference>
<dbReference type="CDD" id="cd20628">
    <property type="entry name" value="CYP4"/>
    <property type="match status" value="1"/>
</dbReference>
<comment type="similarity">
    <text evidence="4 14">Belongs to the cytochrome P450 family.</text>
</comment>
<evidence type="ECO:0000256" key="14">
    <source>
        <dbReference type="RuleBase" id="RU000461"/>
    </source>
</evidence>
<evidence type="ECO:0000313" key="16">
    <source>
        <dbReference type="EMBL" id="CAI6360436.1"/>
    </source>
</evidence>
<feature type="binding site" description="axial binding residue" evidence="13">
    <location>
        <position position="454"/>
    </location>
    <ligand>
        <name>heme</name>
        <dbReference type="ChEBI" id="CHEBI:30413"/>
    </ligand>
    <ligandPart>
        <name>Fe</name>
        <dbReference type="ChEBI" id="CHEBI:18248"/>
    </ligandPart>
</feature>
<dbReference type="Proteomes" id="UP001160148">
    <property type="component" value="Unassembled WGS sequence"/>
</dbReference>
<dbReference type="PANTHER" id="PTHR24291:SF189">
    <property type="entry name" value="CYTOCHROME P450 4C3-RELATED"/>
    <property type="match status" value="1"/>
</dbReference>
<dbReference type="PROSITE" id="PS00086">
    <property type="entry name" value="CYTOCHROME_P450"/>
    <property type="match status" value="1"/>
</dbReference>
<evidence type="ECO:0000256" key="11">
    <source>
        <dbReference type="ARBA" id="ARBA00023033"/>
    </source>
</evidence>
<dbReference type="InterPro" id="IPR017972">
    <property type="entry name" value="Cyt_P450_CS"/>
</dbReference>
<evidence type="ECO:0000256" key="2">
    <source>
        <dbReference type="ARBA" id="ARBA00004174"/>
    </source>
</evidence>
<dbReference type="GO" id="GO:0016705">
    <property type="term" value="F:oxidoreductase activity, acting on paired donors, with incorporation or reduction of molecular oxygen"/>
    <property type="evidence" value="ECO:0007669"/>
    <property type="project" value="InterPro"/>
</dbReference>
<keyword evidence="7" id="KW-0256">Endoplasmic reticulum</keyword>
<keyword evidence="9 14" id="KW-0560">Oxidoreductase</keyword>
<dbReference type="EMBL" id="CARXXK010000003">
    <property type="protein sequence ID" value="CAI6360436.1"/>
    <property type="molecule type" value="Genomic_DNA"/>
</dbReference>
<dbReference type="Pfam" id="PF00067">
    <property type="entry name" value="p450"/>
    <property type="match status" value="1"/>
</dbReference>
<dbReference type="GO" id="GO:0020037">
    <property type="term" value="F:heme binding"/>
    <property type="evidence" value="ECO:0007669"/>
    <property type="project" value="InterPro"/>
</dbReference>
<comment type="subcellular location">
    <subcellularLocation>
        <location evidence="3">Endoplasmic reticulum membrane</location>
        <topology evidence="3">Peripheral membrane protein</topology>
    </subcellularLocation>
    <subcellularLocation>
        <location evidence="2">Microsome membrane</location>
        <topology evidence="2">Peripheral membrane protein</topology>
    </subcellularLocation>
</comment>
<evidence type="ECO:0000256" key="9">
    <source>
        <dbReference type="ARBA" id="ARBA00023002"/>
    </source>
</evidence>
<proteinExistence type="inferred from homology"/>
<keyword evidence="6 13" id="KW-0479">Metal-binding</keyword>
<evidence type="ECO:0000313" key="17">
    <source>
        <dbReference type="Proteomes" id="UP001160148"/>
    </source>
</evidence>
<evidence type="ECO:0000256" key="12">
    <source>
        <dbReference type="ARBA" id="ARBA00023136"/>
    </source>
</evidence>
<evidence type="ECO:0000256" key="3">
    <source>
        <dbReference type="ARBA" id="ARBA00004406"/>
    </source>
</evidence>
<comment type="cofactor">
    <cofactor evidence="1 13">
        <name>heme</name>
        <dbReference type="ChEBI" id="CHEBI:30413"/>
    </cofactor>
</comment>
<keyword evidence="15" id="KW-1133">Transmembrane helix</keyword>
<evidence type="ECO:0000256" key="13">
    <source>
        <dbReference type="PIRSR" id="PIRSR602401-1"/>
    </source>
</evidence>
<keyword evidence="12 15" id="KW-0472">Membrane</keyword>
<evidence type="ECO:0000256" key="4">
    <source>
        <dbReference type="ARBA" id="ARBA00010617"/>
    </source>
</evidence>
<evidence type="ECO:0000256" key="10">
    <source>
        <dbReference type="ARBA" id="ARBA00023004"/>
    </source>
</evidence>
<keyword evidence="11 14" id="KW-0503">Monooxygenase</keyword>
<accession>A0AAV0WXC1</accession>
<keyword evidence="17" id="KW-1185">Reference proteome</keyword>
<protein>
    <recommendedName>
        <fullName evidence="18">Cytochrome P450</fullName>
    </recommendedName>
</protein>
<dbReference type="GO" id="GO:0005506">
    <property type="term" value="F:iron ion binding"/>
    <property type="evidence" value="ECO:0007669"/>
    <property type="project" value="InterPro"/>
</dbReference>
<evidence type="ECO:0008006" key="18">
    <source>
        <dbReference type="Google" id="ProtNLM"/>
    </source>
</evidence>
<dbReference type="PRINTS" id="PR00385">
    <property type="entry name" value="P450"/>
</dbReference>
<keyword evidence="10 13" id="KW-0408">Iron</keyword>
<sequence>MIEIIAYIIGIVLVMVWCYFKWQNRRFEKLAAKMQGPLAYPIIGIGYKFIGSSEQVMSKIIDLVKEYNLSPIKLWLGPYFAVSICKPEDLQIVLNNSKALQKARMYDFFKCGVGEGLFTAPVEKWRRHRRMITPAFNAKLLEQFFPVFNEKNKILIKNVTKELNKTQMFDLWHYIAPAALDTICQTTMGYNLDTQSNNKECEFGEAIVMGSEVAAMRIYKPWLYPEIVFSMYLKLTGHQRVIDTVKKFPLQVIKKKKDEFDQRKKAINAKVDLINNKDENQSKLFLDILFELNQTGGNFSDSDIRDEVVTMMTGGSETSAITICFCLLMLAIHQDIQDKVYDEMYDIFGGSEETVTIEDTTKLVYLEQVLKETLRLYPVGPVLLREVQDDLKIFSSDYVLPKGTTCVISPITTHHSPVLYPDPWSFNPENFTPENVAKRHKYSFIPFSGGPRGCIGSKYAMLSMKVTVSTFLRHFSVHTDIKLTDIKLKIDLLMRSVHGYPVTIRPRMKRPTKYKRN</sequence>
<gene>
    <name evidence="16" type="ORF">MEUPH1_LOCUS15737</name>
</gene>
<dbReference type="InterPro" id="IPR050196">
    <property type="entry name" value="Cytochrome_P450_Monoox"/>
</dbReference>
<dbReference type="PANTHER" id="PTHR24291">
    <property type="entry name" value="CYTOCHROME P450 FAMILY 4"/>
    <property type="match status" value="1"/>
</dbReference>
<organism evidence="16 17">
    <name type="scientific">Macrosiphum euphorbiae</name>
    <name type="common">potato aphid</name>
    <dbReference type="NCBI Taxonomy" id="13131"/>
    <lineage>
        <taxon>Eukaryota</taxon>
        <taxon>Metazoa</taxon>
        <taxon>Ecdysozoa</taxon>
        <taxon>Arthropoda</taxon>
        <taxon>Hexapoda</taxon>
        <taxon>Insecta</taxon>
        <taxon>Pterygota</taxon>
        <taxon>Neoptera</taxon>
        <taxon>Paraneoptera</taxon>
        <taxon>Hemiptera</taxon>
        <taxon>Sternorrhyncha</taxon>
        <taxon>Aphidomorpha</taxon>
        <taxon>Aphidoidea</taxon>
        <taxon>Aphididae</taxon>
        <taxon>Macrosiphini</taxon>
        <taxon>Macrosiphum</taxon>
    </lineage>
</organism>
<keyword evidence="8" id="KW-0492">Microsome</keyword>
<keyword evidence="15" id="KW-0812">Transmembrane</keyword>
<dbReference type="PRINTS" id="PR00463">
    <property type="entry name" value="EP450I"/>
</dbReference>
<dbReference type="SUPFAM" id="SSF48264">
    <property type="entry name" value="Cytochrome P450"/>
    <property type="match status" value="1"/>
</dbReference>
<evidence type="ECO:0000256" key="6">
    <source>
        <dbReference type="ARBA" id="ARBA00022723"/>
    </source>
</evidence>